<evidence type="ECO:0008006" key="4">
    <source>
        <dbReference type="Google" id="ProtNLM"/>
    </source>
</evidence>
<dbReference type="AlphaFoldDB" id="A0A538S896"/>
<sequence>MRLTRSKLWTCLLFMIPAQLILAAAAWTQQGTVQSFQKISNTSGTFNATMVNDDELGSAVANLGDLDGAGPSVRAIAVGAPLDDN</sequence>
<dbReference type="EMBL" id="VBOS01000521">
    <property type="protein sequence ID" value="TMQ47608.1"/>
    <property type="molecule type" value="Genomic_DNA"/>
</dbReference>
<comment type="caution">
    <text evidence="2">The sequence shown here is derived from an EMBL/GenBank/DDBJ whole genome shotgun (WGS) entry which is preliminary data.</text>
</comment>
<keyword evidence="1" id="KW-0732">Signal</keyword>
<evidence type="ECO:0000313" key="2">
    <source>
        <dbReference type="EMBL" id="TMQ47608.1"/>
    </source>
</evidence>
<feature type="signal peptide" evidence="1">
    <location>
        <begin position="1"/>
        <end position="23"/>
    </location>
</feature>
<proteinExistence type="predicted"/>
<dbReference type="Proteomes" id="UP000317716">
    <property type="component" value="Unassembled WGS sequence"/>
</dbReference>
<name>A0A538S896_UNCEI</name>
<reference evidence="2 3" key="1">
    <citation type="journal article" date="2019" name="Nat. Microbiol.">
        <title>Mediterranean grassland soil C-N compound turnover is dependent on rainfall and depth, and is mediated by genomically divergent microorganisms.</title>
        <authorList>
            <person name="Diamond S."/>
            <person name="Andeer P.F."/>
            <person name="Li Z."/>
            <person name="Crits-Christoph A."/>
            <person name="Burstein D."/>
            <person name="Anantharaman K."/>
            <person name="Lane K.R."/>
            <person name="Thomas B.C."/>
            <person name="Pan C."/>
            <person name="Northen T.R."/>
            <person name="Banfield J.F."/>
        </authorList>
    </citation>
    <scope>NUCLEOTIDE SEQUENCE [LARGE SCALE GENOMIC DNA]</scope>
    <source>
        <strain evidence="2">WS_2</strain>
    </source>
</reference>
<gene>
    <name evidence="2" type="ORF">E6K72_13860</name>
</gene>
<evidence type="ECO:0000256" key="1">
    <source>
        <dbReference type="SAM" id="SignalP"/>
    </source>
</evidence>
<organism evidence="2 3">
    <name type="scientific">Eiseniibacteriota bacterium</name>
    <dbReference type="NCBI Taxonomy" id="2212470"/>
    <lineage>
        <taxon>Bacteria</taxon>
        <taxon>Candidatus Eiseniibacteriota</taxon>
    </lineage>
</organism>
<feature type="chain" id="PRO_5021973250" description="CHRD domain-containing protein" evidence="1">
    <location>
        <begin position="24"/>
        <end position="85"/>
    </location>
</feature>
<protein>
    <recommendedName>
        <fullName evidence="4">CHRD domain-containing protein</fullName>
    </recommendedName>
</protein>
<evidence type="ECO:0000313" key="3">
    <source>
        <dbReference type="Proteomes" id="UP000317716"/>
    </source>
</evidence>
<accession>A0A538S896</accession>